<dbReference type="PANTHER" id="PTHR12317">
    <property type="entry name" value="DIACYLGLYCEROL O-ACYLTRANSFERASE"/>
    <property type="match status" value="1"/>
</dbReference>
<evidence type="ECO:0000313" key="12">
    <source>
        <dbReference type="Proteomes" id="UP001472677"/>
    </source>
</evidence>
<keyword evidence="8" id="KW-0443">Lipid metabolism</keyword>
<comment type="subcellular location">
    <subcellularLocation>
        <location evidence="1">Endoplasmic reticulum membrane</location>
        <topology evidence="1">Multi-pass membrane protein</topology>
    </subcellularLocation>
</comment>
<keyword evidence="7" id="KW-1133">Transmembrane helix</keyword>
<name>A0ABR2FTT6_9ROSI</name>
<evidence type="ECO:0000256" key="7">
    <source>
        <dbReference type="ARBA" id="ARBA00022989"/>
    </source>
</evidence>
<reference evidence="11 12" key="1">
    <citation type="journal article" date="2024" name="G3 (Bethesda)">
        <title>Genome assembly of Hibiscus sabdariffa L. provides insights into metabolisms of medicinal natural products.</title>
        <authorList>
            <person name="Kim T."/>
        </authorList>
    </citation>
    <scope>NUCLEOTIDE SEQUENCE [LARGE SCALE GENOMIC DNA]</scope>
    <source>
        <strain evidence="11">TK-2024</strain>
        <tissue evidence="11">Old leaves</tissue>
    </source>
</reference>
<sequence length="254" mass="29037">MVVPIDPHSKFGRRLCSYVCKHLCSYFPITLHVEDIHAFTPDRAYVLGYEPHSVFPIGAFSLTELAGLMPLPKMKFLASSVVRPFTPRILTGKRFTPCWKLVIVVFWCLVASSRLFRWSTVLSNQLLALQIVFLNARRGFVRVAMETGCPLVPVFCFGQSYIYDWWKPGGNLFLQLSRALKFTPLLFWGTFGTHLPYQRPMHVVVGKPIELNKNPKPTAEEVQQVHAQFVKALQDLFQTHKARLGYADLSLRIL</sequence>
<proteinExistence type="inferred from homology"/>
<keyword evidence="9" id="KW-0472">Membrane</keyword>
<comment type="caution">
    <text evidence="11">The sequence shown here is derived from an EMBL/GenBank/DDBJ whole genome shotgun (WGS) entry which is preliminary data.</text>
</comment>
<keyword evidence="10" id="KW-0012">Acyltransferase</keyword>
<keyword evidence="3" id="KW-0444">Lipid biosynthesis</keyword>
<evidence type="ECO:0000256" key="5">
    <source>
        <dbReference type="ARBA" id="ARBA00022692"/>
    </source>
</evidence>
<comment type="similarity">
    <text evidence="2">Belongs to the diacylglycerol acyltransferase family.</text>
</comment>
<keyword evidence="6" id="KW-0256">Endoplasmic reticulum</keyword>
<evidence type="ECO:0000313" key="11">
    <source>
        <dbReference type="EMBL" id="KAK8587661.1"/>
    </source>
</evidence>
<organism evidence="11 12">
    <name type="scientific">Hibiscus sabdariffa</name>
    <name type="common">roselle</name>
    <dbReference type="NCBI Taxonomy" id="183260"/>
    <lineage>
        <taxon>Eukaryota</taxon>
        <taxon>Viridiplantae</taxon>
        <taxon>Streptophyta</taxon>
        <taxon>Embryophyta</taxon>
        <taxon>Tracheophyta</taxon>
        <taxon>Spermatophyta</taxon>
        <taxon>Magnoliopsida</taxon>
        <taxon>eudicotyledons</taxon>
        <taxon>Gunneridae</taxon>
        <taxon>Pentapetalae</taxon>
        <taxon>rosids</taxon>
        <taxon>malvids</taxon>
        <taxon>Malvales</taxon>
        <taxon>Malvaceae</taxon>
        <taxon>Malvoideae</taxon>
        <taxon>Hibiscus</taxon>
    </lineage>
</organism>
<dbReference type="Proteomes" id="UP001472677">
    <property type="component" value="Unassembled WGS sequence"/>
</dbReference>
<keyword evidence="4" id="KW-0808">Transferase</keyword>
<dbReference type="PANTHER" id="PTHR12317:SF63">
    <property type="entry name" value="DIACYLGLYCEROL O-ACYLTRANSFERASE 2"/>
    <property type="match status" value="1"/>
</dbReference>
<evidence type="ECO:0000256" key="8">
    <source>
        <dbReference type="ARBA" id="ARBA00023098"/>
    </source>
</evidence>
<protein>
    <submittedName>
        <fullName evidence="11">Uncharacterized protein</fullName>
    </submittedName>
</protein>
<keyword evidence="12" id="KW-1185">Reference proteome</keyword>
<evidence type="ECO:0000256" key="2">
    <source>
        <dbReference type="ARBA" id="ARBA00005420"/>
    </source>
</evidence>
<evidence type="ECO:0000256" key="6">
    <source>
        <dbReference type="ARBA" id="ARBA00022824"/>
    </source>
</evidence>
<evidence type="ECO:0000256" key="1">
    <source>
        <dbReference type="ARBA" id="ARBA00004477"/>
    </source>
</evidence>
<dbReference type="Pfam" id="PF03982">
    <property type="entry name" value="DAGAT"/>
    <property type="match status" value="2"/>
</dbReference>
<dbReference type="InterPro" id="IPR007130">
    <property type="entry name" value="DAGAT"/>
</dbReference>
<evidence type="ECO:0000256" key="3">
    <source>
        <dbReference type="ARBA" id="ARBA00022516"/>
    </source>
</evidence>
<accession>A0ABR2FTT6</accession>
<evidence type="ECO:0000256" key="9">
    <source>
        <dbReference type="ARBA" id="ARBA00023136"/>
    </source>
</evidence>
<evidence type="ECO:0000256" key="10">
    <source>
        <dbReference type="ARBA" id="ARBA00023315"/>
    </source>
</evidence>
<evidence type="ECO:0000256" key="4">
    <source>
        <dbReference type="ARBA" id="ARBA00022679"/>
    </source>
</evidence>
<gene>
    <name evidence="11" type="ORF">V6N12_022144</name>
</gene>
<dbReference type="EMBL" id="JBBPBM010000004">
    <property type="protein sequence ID" value="KAK8587661.1"/>
    <property type="molecule type" value="Genomic_DNA"/>
</dbReference>
<keyword evidence="5" id="KW-0812">Transmembrane</keyword>